<gene>
    <name evidence="1" type="ORF">MJO28_013264</name>
</gene>
<proteinExistence type="predicted"/>
<reference evidence="1 2" key="3">
    <citation type="journal article" date="2022" name="Microbiol. Spectr.">
        <title>Folding features and dynamics of 3D genome architecture in plant fungal pathogens.</title>
        <authorList>
            <person name="Xia C."/>
        </authorList>
    </citation>
    <scope>NUCLEOTIDE SEQUENCE [LARGE SCALE GENOMIC DNA]</scope>
    <source>
        <strain evidence="1 2">93-210</strain>
    </source>
</reference>
<accession>A0ACC0DZV7</accession>
<organism evidence="1 2">
    <name type="scientific">Puccinia striiformis f. sp. tritici</name>
    <dbReference type="NCBI Taxonomy" id="168172"/>
    <lineage>
        <taxon>Eukaryota</taxon>
        <taxon>Fungi</taxon>
        <taxon>Dikarya</taxon>
        <taxon>Basidiomycota</taxon>
        <taxon>Pucciniomycotina</taxon>
        <taxon>Pucciniomycetes</taxon>
        <taxon>Pucciniales</taxon>
        <taxon>Pucciniaceae</taxon>
        <taxon>Puccinia</taxon>
    </lineage>
</organism>
<comment type="caution">
    <text evidence="1">The sequence shown here is derived from an EMBL/GenBank/DDBJ whole genome shotgun (WGS) entry which is preliminary data.</text>
</comment>
<protein>
    <submittedName>
        <fullName evidence="1">Uncharacterized protein</fullName>
    </submittedName>
</protein>
<dbReference type="EMBL" id="CM045877">
    <property type="protein sequence ID" value="KAI7940979.1"/>
    <property type="molecule type" value="Genomic_DNA"/>
</dbReference>
<evidence type="ECO:0000313" key="2">
    <source>
        <dbReference type="Proteomes" id="UP001060170"/>
    </source>
</evidence>
<sequence>MLLQSLPQRAMPEDNLLPALAPQERQCHQLTGDGANVRWSPPAAFEGIHVDPYLAGANENA</sequence>
<reference evidence="2" key="1">
    <citation type="journal article" date="2018" name="BMC Genomics">
        <title>Genomic insights into host adaptation between the wheat stripe rust pathogen (Puccinia striiformis f. sp. tritici) and the barley stripe rust pathogen (Puccinia striiformis f. sp. hordei).</title>
        <authorList>
            <person name="Xia C."/>
            <person name="Wang M."/>
            <person name="Yin C."/>
            <person name="Cornejo O.E."/>
            <person name="Hulbert S.H."/>
            <person name="Chen X."/>
        </authorList>
    </citation>
    <scope>NUCLEOTIDE SEQUENCE [LARGE SCALE GENOMIC DNA]</scope>
    <source>
        <strain evidence="2">93-210</strain>
    </source>
</reference>
<keyword evidence="2" id="KW-1185">Reference proteome</keyword>
<dbReference type="Proteomes" id="UP001060170">
    <property type="component" value="Chromosome 13"/>
</dbReference>
<evidence type="ECO:0000313" key="1">
    <source>
        <dbReference type="EMBL" id="KAI7940979.1"/>
    </source>
</evidence>
<name>A0ACC0DZV7_9BASI</name>
<reference evidence="2" key="2">
    <citation type="journal article" date="2018" name="Mol. Plant Microbe Interact.">
        <title>Genome sequence resources for the wheat stripe rust pathogen (Puccinia striiformis f. sp. tritici) and the barley stripe rust pathogen (Puccinia striiformis f. sp. hordei).</title>
        <authorList>
            <person name="Xia C."/>
            <person name="Wang M."/>
            <person name="Yin C."/>
            <person name="Cornejo O.E."/>
            <person name="Hulbert S.H."/>
            <person name="Chen X."/>
        </authorList>
    </citation>
    <scope>NUCLEOTIDE SEQUENCE [LARGE SCALE GENOMIC DNA]</scope>
    <source>
        <strain evidence="2">93-210</strain>
    </source>
</reference>